<dbReference type="EMBL" id="PDCK01000040">
    <property type="protein sequence ID" value="PRQ49854.1"/>
    <property type="molecule type" value="Genomic_DNA"/>
</dbReference>
<proteinExistence type="predicted"/>
<sequence>MITSKSISIAINQPSFQNLKSISKSKSKLTVDTSNSNGQLELHIEPIHKKL</sequence>
<keyword evidence="2" id="KW-1185">Reference proteome</keyword>
<dbReference type="AlphaFoldDB" id="A0A2P6RTU8"/>
<evidence type="ECO:0000313" key="1">
    <source>
        <dbReference type="EMBL" id="PRQ49854.1"/>
    </source>
</evidence>
<dbReference type="Gramene" id="PRQ49854">
    <property type="protein sequence ID" value="PRQ49854"/>
    <property type="gene ID" value="RchiOBHm_Chr2g0126561"/>
</dbReference>
<name>A0A2P6RTU8_ROSCH</name>
<evidence type="ECO:0000313" key="2">
    <source>
        <dbReference type="Proteomes" id="UP000238479"/>
    </source>
</evidence>
<organism evidence="1 2">
    <name type="scientific">Rosa chinensis</name>
    <name type="common">China rose</name>
    <dbReference type="NCBI Taxonomy" id="74649"/>
    <lineage>
        <taxon>Eukaryota</taxon>
        <taxon>Viridiplantae</taxon>
        <taxon>Streptophyta</taxon>
        <taxon>Embryophyta</taxon>
        <taxon>Tracheophyta</taxon>
        <taxon>Spermatophyta</taxon>
        <taxon>Magnoliopsida</taxon>
        <taxon>eudicotyledons</taxon>
        <taxon>Gunneridae</taxon>
        <taxon>Pentapetalae</taxon>
        <taxon>rosids</taxon>
        <taxon>fabids</taxon>
        <taxon>Rosales</taxon>
        <taxon>Rosaceae</taxon>
        <taxon>Rosoideae</taxon>
        <taxon>Rosoideae incertae sedis</taxon>
        <taxon>Rosa</taxon>
    </lineage>
</organism>
<protein>
    <submittedName>
        <fullName evidence="1">Uncharacterized protein</fullName>
    </submittedName>
</protein>
<comment type="caution">
    <text evidence="1">The sequence shown here is derived from an EMBL/GenBank/DDBJ whole genome shotgun (WGS) entry which is preliminary data.</text>
</comment>
<gene>
    <name evidence="1" type="ORF">RchiOBHm_Chr2g0126561</name>
</gene>
<reference evidence="1 2" key="1">
    <citation type="journal article" date="2018" name="Nat. Genet.">
        <title>The Rosa genome provides new insights in the design of modern roses.</title>
        <authorList>
            <person name="Bendahmane M."/>
        </authorList>
    </citation>
    <scope>NUCLEOTIDE SEQUENCE [LARGE SCALE GENOMIC DNA]</scope>
    <source>
        <strain evidence="2">cv. Old Blush</strain>
    </source>
</reference>
<dbReference type="Proteomes" id="UP000238479">
    <property type="component" value="Chromosome 2"/>
</dbReference>
<accession>A0A2P6RTU8</accession>